<reference evidence="1" key="1">
    <citation type="submission" date="2021-06" db="EMBL/GenBank/DDBJ databases">
        <authorList>
            <person name="Kallberg Y."/>
            <person name="Tangrot J."/>
            <person name="Rosling A."/>
        </authorList>
    </citation>
    <scope>NUCLEOTIDE SEQUENCE</scope>
    <source>
        <strain evidence="1">IL203A</strain>
    </source>
</reference>
<dbReference type="EMBL" id="CAJVPU010000043">
    <property type="protein sequence ID" value="CAG8438862.1"/>
    <property type="molecule type" value="Genomic_DNA"/>
</dbReference>
<evidence type="ECO:0000313" key="2">
    <source>
        <dbReference type="Proteomes" id="UP000789702"/>
    </source>
</evidence>
<organism evidence="1 2">
    <name type="scientific">Dentiscutata heterogama</name>
    <dbReference type="NCBI Taxonomy" id="1316150"/>
    <lineage>
        <taxon>Eukaryota</taxon>
        <taxon>Fungi</taxon>
        <taxon>Fungi incertae sedis</taxon>
        <taxon>Mucoromycota</taxon>
        <taxon>Glomeromycotina</taxon>
        <taxon>Glomeromycetes</taxon>
        <taxon>Diversisporales</taxon>
        <taxon>Gigasporaceae</taxon>
        <taxon>Dentiscutata</taxon>
    </lineage>
</organism>
<gene>
    <name evidence="1" type="ORF">DHETER_LOCUS110</name>
</gene>
<name>A0ACA9JVN6_9GLOM</name>
<proteinExistence type="predicted"/>
<comment type="caution">
    <text evidence="1">The sequence shown here is derived from an EMBL/GenBank/DDBJ whole genome shotgun (WGS) entry which is preliminary data.</text>
</comment>
<sequence length="133" mass="15115">MLLEMTDTFPELPCTELTIPLTNSKKLPLKSDYVLTPEDLPSSSPLLIYTATVIPDSYIPDNQEQPMRNSPCQLPIVNLYLRIQIKVFLLVRLVLKMKINTLISDNDSIEPFHVQPQNTKPDTKGKHARTAKK</sequence>
<dbReference type="Proteomes" id="UP000789702">
    <property type="component" value="Unassembled WGS sequence"/>
</dbReference>
<accession>A0ACA9JVN6</accession>
<keyword evidence="2" id="KW-1185">Reference proteome</keyword>
<evidence type="ECO:0000313" key="1">
    <source>
        <dbReference type="EMBL" id="CAG8438862.1"/>
    </source>
</evidence>
<protein>
    <submittedName>
        <fullName evidence="1">9898_t:CDS:1</fullName>
    </submittedName>
</protein>